<gene>
    <name evidence="1" type="ORF">DB32_008283</name>
</gene>
<sequence length="418" mass="42466">MLLGACDGGGGGGDSPRGPGEYCTGPGECTTGVCDQWQCTDTCTSDADCAALGALDRCSPLGLCVETCSPERSEVGSGLICVDGNQVSCAALDDSYCDLCDTKCPGQRCVPEVGCAPLADVGEQCEGDSDCRTGNCSRYRGVCRVPLGAACDETNCDLCLTDESGWSFCSRDCTFGDDCNGSERCVGRTALNMFWCRADCGASCPGECQFTSDSSIRFCEPRIGDFAMESEPRRELEPCRIDSECAGGTCVSTPSCDSRSAECSGSRGFCSDVCASDADCGAAGRCVDLPCSGTDTSECGPRCLPACGGSSLACNVLGDADCRSLPGVSGTAVSVCDPRNSEGERCRSGDDCTTGACSSQGRCTASGGASNGSPCAAPSDCASGNCQSSTCRGTSLRGDPCSTPFDCSVGTCVSGICD</sequence>
<dbReference type="Proteomes" id="UP000034883">
    <property type="component" value="Chromosome"/>
</dbReference>
<reference evidence="1 2" key="1">
    <citation type="submission" date="2015-03" db="EMBL/GenBank/DDBJ databases">
        <title>Genome assembly of Sandaracinus amylolyticus DSM 53668.</title>
        <authorList>
            <person name="Sharma G."/>
            <person name="Subramanian S."/>
        </authorList>
    </citation>
    <scope>NUCLEOTIDE SEQUENCE [LARGE SCALE GENOMIC DNA]</scope>
    <source>
        <strain evidence="1 2">DSM 53668</strain>
    </source>
</reference>
<organism evidence="1 2">
    <name type="scientific">Sandaracinus amylolyticus</name>
    <dbReference type="NCBI Taxonomy" id="927083"/>
    <lineage>
        <taxon>Bacteria</taxon>
        <taxon>Pseudomonadati</taxon>
        <taxon>Myxococcota</taxon>
        <taxon>Polyangia</taxon>
        <taxon>Polyangiales</taxon>
        <taxon>Sandaracinaceae</taxon>
        <taxon>Sandaracinus</taxon>
    </lineage>
</organism>
<protein>
    <submittedName>
        <fullName evidence="1">Tryptophan synthase alpha chain</fullName>
    </submittedName>
</protein>
<proteinExistence type="predicted"/>
<dbReference type="KEGG" id="samy:DB32_008283"/>
<dbReference type="STRING" id="927083.DB32_008283"/>
<evidence type="ECO:0000313" key="1">
    <source>
        <dbReference type="EMBL" id="AKF11134.1"/>
    </source>
</evidence>
<evidence type="ECO:0000313" key="2">
    <source>
        <dbReference type="Proteomes" id="UP000034883"/>
    </source>
</evidence>
<dbReference type="EMBL" id="CP011125">
    <property type="protein sequence ID" value="AKF11134.1"/>
    <property type="molecule type" value="Genomic_DNA"/>
</dbReference>
<dbReference type="AlphaFoldDB" id="A0A0F6SHW1"/>
<accession>A0A0F6SHW1</accession>
<name>A0A0F6SHW1_9BACT</name>
<keyword evidence="2" id="KW-1185">Reference proteome</keyword>